<name>A0A8H7CZJ1_9AGAR</name>
<reference evidence="1" key="1">
    <citation type="submission" date="2020-05" db="EMBL/GenBank/DDBJ databases">
        <title>Mycena genomes resolve the evolution of fungal bioluminescence.</title>
        <authorList>
            <person name="Tsai I.J."/>
        </authorList>
    </citation>
    <scope>NUCLEOTIDE SEQUENCE</scope>
    <source>
        <strain evidence="1">CCC161011</strain>
    </source>
</reference>
<evidence type="ECO:0008006" key="3">
    <source>
        <dbReference type="Google" id="ProtNLM"/>
    </source>
</evidence>
<dbReference type="EMBL" id="JACAZI010000008">
    <property type="protein sequence ID" value="KAF7353711.1"/>
    <property type="molecule type" value="Genomic_DNA"/>
</dbReference>
<dbReference type="InterPro" id="IPR016024">
    <property type="entry name" value="ARM-type_fold"/>
</dbReference>
<proteinExistence type="predicted"/>
<dbReference type="SUPFAM" id="SSF48371">
    <property type="entry name" value="ARM repeat"/>
    <property type="match status" value="1"/>
</dbReference>
<evidence type="ECO:0000313" key="2">
    <source>
        <dbReference type="Proteomes" id="UP000620124"/>
    </source>
</evidence>
<dbReference type="OrthoDB" id="7537227at2759"/>
<organism evidence="1 2">
    <name type="scientific">Mycena venus</name>
    <dbReference type="NCBI Taxonomy" id="2733690"/>
    <lineage>
        <taxon>Eukaryota</taxon>
        <taxon>Fungi</taxon>
        <taxon>Dikarya</taxon>
        <taxon>Basidiomycota</taxon>
        <taxon>Agaricomycotina</taxon>
        <taxon>Agaricomycetes</taxon>
        <taxon>Agaricomycetidae</taxon>
        <taxon>Agaricales</taxon>
        <taxon>Marasmiineae</taxon>
        <taxon>Mycenaceae</taxon>
        <taxon>Mycena</taxon>
    </lineage>
</organism>
<sequence>MQQLTRQRTPESVHSWWSDSNPGLRGPTINLHTLAKPLMRRMYDRDALKYIREHRGIPLSTESIEIYLSYLLWKHVSPSTKKEIMRDLASRVRFEDEALAVVNSNVLPNVRALLPSPSEWGSADNMIFTLARHPSTTSAICSSLVNLLSDPHTDVVESAWAGLLVIVKWSEEGADAIMRAMVLDHLPRYCRHQSQCDICLLIARPSLEASFIQPLYSWEVLADIAESVGAAEAVVEAKVLDHVRRGLLSPIPWRQRRSVDKIISALEQSPSSALAACPSLVDLLSDDNIDVVVSVWEILAFIVKTERGAEAAVGGKGAGACFDRFIIADCAGARSVDDTVFTLARYPTTTLAVCLSLLSLVDLLSHDDEDVVEWAWWRLSIIAELSEAGANIIVKAKVLDHVPTGLLSPIASIRYSASRTLSNIAGHKLTLGAVIHTSSEFPATLCSLLNDADRNVVQLEAAWYTVSRIATLALGAEALVKAKVLDLVADALFSPHIDIQISACDIVERLAGHESTFPVVIRALPEFLGVFALFR</sequence>
<protein>
    <recommendedName>
        <fullName evidence="3">ARM repeat-containing protein</fullName>
    </recommendedName>
</protein>
<dbReference type="Gene3D" id="1.25.10.10">
    <property type="entry name" value="Leucine-rich Repeat Variant"/>
    <property type="match status" value="2"/>
</dbReference>
<keyword evidence="2" id="KW-1185">Reference proteome</keyword>
<dbReference type="Proteomes" id="UP000620124">
    <property type="component" value="Unassembled WGS sequence"/>
</dbReference>
<dbReference type="AlphaFoldDB" id="A0A8H7CZJ1"/>
<accession>A0A8H7CZJ1</accession>
<comment type="caution">
    <text evidence="1">The sequence shown here is derived from an EMBL/GenBank/DDBJ whole genome shotgun (WGS) entry which is preliminary data.</text>
</comment>
<dbReference type="InterPro" id="IPR011989">
    <property type="entry name" value="ARM-like"/>
</dbReference>
<gene>
    <name evidence="1" type="ORF">MVEN_01056200</name>
</gene>
<evidence type="ECO:0000313" key="1">
    <source>
        <dbReference type="EMBL" id="KAF7353711.1"/>
    </source>
</evidence>